<comment type="cofactor">
    <cofactor evidence="5 8 11">
        <name>Ni cation</name>
        <dbReference type="ChEBI" id="CHEBI:25516"/>
    </cofactor>
    <text evidence="5 8 11">Binds 2 nickel ions per subunit.</text>
</comment>
<dbReference type="AlphaFoldDB" id="A0A2W5N9F8"/>
<dbReference type="NCBIfam" id="NF009686">
    <property type="entry name" value="PRK13207.1"/>
    <property type="match status" value="1"/>
</dbReference>
<comment type="PTM">
    <text evidence="7">Carbamylation allows a single lysine to coordinate two nickel ions.</text>
</comment>
<feature type="active site" description="Proton donor" evidence="5 9">
    <location>
        <position position="326"/>
    </location>
</feature>
<feature type="binding site" evidence="5 8">
    <location>
        <position position="278"/>
    </location>
    <ligand>
        <name>Ni(2+)</name>
        <dbReference type="ChEBI" id="CHEBI:49786"/>
        <label>2</label>
    </ligand>
</feature>
<dbReference type="Proteomes" id="UP000249185">
    <property type="component" value="Unassembled WGS sequence"/>
</dbReference>
<dbReference type="InterPro" id="IPR005848">
    <property type="entry name" value="Urease_asu"/>
</dbReference>
<feature type="binding site" description="via carbamate group" evidence="5 8">
    <location>
        <position position="223"/>
    </location>
    <ligand>
        <name>Ni(2+)</name>
        <dbReference type="ChEBI" id="CHEBI:49786"/>
        <label>1</label>
    </ligand>
</feature>
<evidence type="ECO:0000256" key="6">
    <source>
        <dbReference type="NCBIfam" id="TIGR01792"/>
    </source>
</evidence>
<comment type="caution">
    <text evidence="14">The sequence shown here is derived from an EMBL/GenBank/DDBJ whole genome shotgun (WGS) entry which is preliminary data.</text>
</comment>
<dbReference type="InterPro" id="IPR032466">
    <property type="entry name" value="Metal_Hydrolase"/>
</dbReference>
<evidence type="ECO:0000256" key="9">
    <source>
        <dbReference type="PIRSR" id="PIRSR611612-52"/>
    </source>
</evidence>
<evidence type="ECO:0000256" key="8">
    <source>
        <dbReference type="PIRSR" id="PIRSR611612-51"/>
    </source>
</evidence>
<feature type="binding site" description="via carbamate group" evidence="5 8">
    <location>
        <position position="223"/>
    </location>
    <ligand>
        <name>Ni(2+)</name>
        <dbReference type="ChEBI" id="CHEBI:49786"/>
        <label>2</label>
    </ligand>
</feature>
<sequence>MTQMSRRQYADLYGPTTGDKIRLGNTDLYVEIEKDYRAVYGDELQYGGGKTLRDGMGSDNQLTWEAGCLDLVITNVTIIDAMQGVVKADVGIRDGRIVGIGKAGNPATMDGVTPGLTTGTATDAISGEHLILTAGGMDTHVHYISPQQVYAGLSNGITTVWGGGIGPADGTNGVTTTNGPWNLAMMLRAIEGLPVNFGLYGKGNCTGPGPLVEQLKAGAAGFKVHEDYGSTPAAIRAALSIADEYDVSVAVHTDTLNEAGFVEDTIAAFDGRTIHTYHSEGAGGGHAPDLLKVVGQSNVLPSSTNPTLPCGQNSVAELFDMIMVCHNLNPKIPSDVAFAESRVRAETIVAESVLHDMGAISMIGSDSQAMGRIGENYLRAVQTADAMKQARGKLPEDSPDNDNFRVLRYIAKVTINPALAAGISAYVGSIEPGKYADLVLWEPAFFGAKPKLVMKAGAIVWANMGDPNASLPTPQPMYYRPMFGAFGQALARTSFSFVSRAAIDEGIGEKLGLQRPLLPVSQARVVGKAHMVRNSYKPEIEVNPQTFAVTVDGEHATVTPPRNISMNHLYFFS</sequence>
<evidence type="ECO:0000256" key="2">
    <source>
        <dbReference type="ARBA" id="ARBA00022596"/>
    </source>
</evidence>
<gene>
    <name evidence="5" type="primary">ureC</name>
    <name evidence="14" type="ORF">DI556_08620</name>
</gene>
<dbReference type="GO" id="GO:0009039">
    <property type="term" value="F:urease activity"/>
    <property type="evidence" value="ECO:0007669"/>
    <property type="project" value="UniProtKB-UniRule"/>
</dbReference>
<comment type="similarity">
    <text evidence="5 12">Belongs to the metallo-dependent hydrolases superfamily. Urease alpha subunit family.</text>
</comment>
<dbReference type="InterPro" id="IPR011059">
    <property type="entry name" value="Metal-dep_hydrolase_composite"/>
</dbReference>
<evidence type="ECO:0000313" key="14">
    <source>
        <dbReference type="EMBL" id="PZQ50122.1"/>
    </source>
</evidence>
<evidence type="ECO:0000256" key="7">
    <source>
        <dbReference type="PIRSR" id="PIRSR611612-50"/>
    </source>
</evidence>
<dbReference type="PANTHER" id="PTHR43440:SF1">
    <property type="entry name" value="UREASE"/>
    <property type="match status" value="1"/>
</dbReference>
<comment type="pathway">
    <text evidence="1 5">Nitrogen metabolism; urea degradation; CO(2) and NH(3) from urea (urease route): step 1/1.</text>
</comment>
<comment type="PTM">
    <text evidence="5">Carboxylation allows a single lysine to coordinate two nickel ions.</text>
</comment>
<dbReference type="Gene3D" id="2.30.40.10">
    <property type="entry name" value="Urease, subunit C, domain 1"/>
    <property type="match status" value="1"/>
</dbReference>
<reference evidence="14 15" key="1">
    <citation type="submission" date="2017-08" db="EMBL/GenBank/DDBJ databases">
        <title>Infants hospitalized years apart are colonized by the same room-sourced microbial strains.</title>
        <authorList>
            <person name="Brooks B."/>
            <person name="Olm M.R."/>
            <person name="Firek B.A."/>
            <person name="Baker R."/>
            <person name="Thomas B.C."/>
            <person name="Morowitz M.J."/>
            <person name="Banfield J.F."/>
        </authorList>
    </citation>
    <scope>NUCLEOTIDE SEQUENCE [LARGE SCALE GENOMIC DNA]</scope>
    <source>
        <strain evidence="14">S2_005_002_R2_34</strain>
    </source>
</reference>
<evidence type="ECO:0000259" key="13">
    <source>
        <dbReference type="PROSITE" id="PS51368"/>
    </source>
</evidence>
<dbReference type="Gene3D" id="3.20.20.140">
    <property type="entry name" value="Metal-dependent hydrolases"/>
    <property type="match status" value="1"/>
</dbReference>
<keyword evidence="2 5" id="KW-0533">Nickel</keyword>
<dbReference type="Pfam" id="PF00449">
    <property type="entry name" value="Urease_alpha"/>
    <property type="match status" value="1"/>
</dbReference>
<keyword evidence="5 10" id="KW-0963">Cytoplasm</keyword>
<dbReference type="GO" id="GO:0016151">
    <property type="term" value="F:nickel cation binding"/>
    <property type="evidence" value="ECO:0007669"/>
    <property type="project" value="UniProtKB-UniRule"/>
</dbReference>
<dbReference type="EC" id="3.5.1.5" evidence="5 6"/>
<dbReference type="InterPro" id="IPR017951">
    <property type="entry name" value="Urease_asu_c"/>
</dbReference>
<keyword evidence="3 5" id="KW-0479">Metal-binding</keyword>
<evidence type="ECO:0000256" key="1">
    <source>
        <dbReference type="ARBA" id="ARBA00004897"/>
    </source>
</evidence>
<feature type="binding site" evidence="5 10">
    <location>
        <position position="225"/>
    </location>
    <ligand>
        <name>substrate</name>
    </ligand>
</feature>
<dbReference type="NCBIfam" id="NF009834">
    <property type="entry name" value="PRK13309.1"/>
    <property type="match status" value="1"/>
</dbReference>
<dbReference type="SUPFAM" id="SSF51556">
    <property type="entry name" value="Metallo-dependent hydrolases"/>
    <property type="match status" value="1"/>
</dbReference>
<comment type="subcellular location">
    <subcellularLocation>
        <location evidence="5 10">Cytoplasm</location>
    </subcellularLocation>
</comment>
<dbReference type="NCBIfam" id="TIGR01792">
    <property type="entry name" value="urease_alph"/>
    <property type="match status" value="1"/>
</dbReference>
<feature type="binding site" evidence="5 8">
    <location>
        <position position="140"/>
    </location>
    <ligand>
        <name>Ni(2+)</name>
        <dbReference type="ChEBI" id="CHEBI:49786"/>
        <label>1</label>
    </ligand>
</feature>
<comment type="subunit">
    <text evidence="5">Heterotrimer of UreA (gamma), UreB (beta) and UreC (alpha) subunits. Three heterotrimers associate to form the active enzyme.</text>
</comment>
<keyword evidence="4 5" id="KW-0378">Hydrolase</keyword>
<dbReference type="PROSITE" id="PS51368">
    <property type="entry name" value="UREASE_3"/>
    <property type="match status" value="1"/>
</dbReference>
<evidence type="ECO:0000256" key="10">
    <source>
        <dbReference type="PROSITE-ProRule" id="PRU00700"/>
    </source>
</evidence>
<dbReference type="InterPro" id="IPR006680">
    <property type="entry name" value="Amidohydro-rel"/>
</dbReference>
<comment type="catalytic activity">
    <reaction evidence="5 11">
        <text>urea + 2 H2O + H(+) = hydrogencarbonate + 2 NH4(+)</text>
        <dbReference type="Rhea" id="RHEA:20557"/>
        <dbReference type="ChEBI" id="CHEBI:15377"/>
        <dbReference type="ChEBI" id="CHEBI:15378"/>
        <dbReference type="ChEBI" id="CHEBI:16199"/>
        <dbReference type="ChEBI" id="CHEBI:17544"/>
        <dbReference type="ChEBI" id="CHEBI:28938"/>
        <dbReference type="EC" id="3.5.1.5"/>
    </reaction>
</comment>
<evidence type="ECO:0000256" key="3">
    <source>
        <dbReference type="ARBA" id="ARBA00022723"/>
    </source>
</evidence>
<evidence type="ECO:0000313" key="15">
    <source>
        <dbReference type="Proteomes" id="UP000249185"/>
    </source>
</evidence>
<accession>A0A2W5N9F8</accession>
<dbReference type="HAMAP" id="MF_01953">
    <property type="entry name" value="Urease_alpha"/>
    <property type="match status" value="1"/>
</dbReference>
<evidence type="ECO:0000256" key="5">
    <source>
        <dbReference type="HAMAP-Rule" id="MF_01953"/>
    </source>
</evidence>
<feature type="domain" description="Urease" evidence="13">
    <location>
        <begin position="135"/>
        <end position="573"/>
    </location>
</feature>
<dbReference type="InterPro" id="IPR050112">
    <property type="entry name" value="Urease_alpha_subunit"/>
</dbReference>
<feature type="binding site" evidence="5 8">
    <location>
        <position position="142"/>
    </location>
    <ligand>
        <name>Ni(2+)</name>
        <dbReference type="ChEBI" id="CHEBI:49786"/>
        <label>1</label>
    </ligand>
</feature>
<dbReference type="SUPFAM" id="SSF51338">
    <property type="entry name" value="Composite domain of metallo-dependent hydrolases"/>
    <property type="match status" value="2"/>
</dbReference>
<dbReference type="InterPro" id="IPR029754">
    <property type="entry name" value="Urease_Ni-bd"/>
</dbReference>
<name>A0A2W5N9F8_RHOSU</name>
<dbReference type="GO" id="GO:0043419">
    <property type="term" value="P:urea catabolic process"/>
    <property type="evidence" value="ECO:0007669"/>
    <property type="project" value="UniProtKB-UniRule"/>
</dbReference>
<dbReference type="Pfam" id="PF01979">
    <property type="entry name" value="Amidohydro_1"/>
    <property type="match status" value="1"/>
</dbReference>
<dbReference type="InterPro" id="IPR011612">
    <property type="entry name" value="Urease_alpha_N_dom"/>
</dbReference>
<dbReference type="CDD" id="cd00375">
    <property type="entry name" value="Urease_alpha"/>
    <property type="match status" value="1"/>
</dbReference>
<feature type="binding site" evidence="5 8">
    <location>
        <position position="366"/>
    </location>
    <ligand>
        <name>Ni(2+)</name>
        <dbReference type="ChEBI" id="CHEBI:49786"/>
        <label>1</label>
    </ligand>
</feature>
<protein>
    <recommendedName>
        <fullName evidence="5 6">Urease subunit alpha</fullName>
        <ecNumber evidence="5 6">3.5.1.5</ecNumber>
    </recommendedName>
    <alternativeName>
        <fullName evidence="5">Urea amidohydrolase subunit alpha</fullName>
    </alternativeName>
</protein>
<dbReference type="EMBL" id="QFPW01000005">
    <property type="protein sequence ID" value="PZQ50122.1"/>
    <property type="molecule type" value="Genomic_DNA"/>
</dbReference>
<feature type="modified residue" description="N6-carboxylysine" evidence="5 7">
    <location>
        <position position="223"/>
    </location>
</feature>
<proteinExistence type="inferred from homology"/>
<evidence type="ECO:0000256" key="11">
    <source>
        <dbReference type="RuleBase" id="RU000510"/>
    </source>
</evidence>
<evidence type="ECO:0000256" key="12">
    <source>
        <dbReference type="RuleBase" id="RU004158"/>
    </source>
</evidence>
<dbReference type="PANTHER" id="PTHR43440">
    <property type="entry name" value="UREASE"/>
    <property type="match status" value="1"/>
</dbReference>
<dbReference type="PROSITE" id="PS01120">
    <property type="entry name" value="UREASE_1"/>
    <property type="match status" value="1"/>
</dbReference>
<dbReference type="UniPathway" id="UPA00258">
    <property type="reaction ID" value="UER00370"/>
</dbReference>
<dbReference type="InterPro" id="IPR017950">
    <property type="entry name" value="Urease_AS"/>
</dbReference>
<dbReference type="PRINTS" id="PR01752">
    <property type="entry name" value="UREASE"/>
</dbReference>
<dbReference type="PROSITE" id="PS00145">
    <property type="entry name" value="UREASE_2"/>
    <property type="match status" value="1"/>
</dbReference>
<dbReference type="GO" id="GO:0005737">
    <property type="term" value="C:cytoplasm"/>
    <property type="evidence" value="ECO:0007669"/>
    <property type="project" value="UniProtKB-SubCell"/>
</dbReference>
<feature type="binding site" evidence="5 8">
    <location>
        <position position="252"/>
    </location>
    <ligand>
        <name>Ni(2+)</name>
        <dbReference type="ChEBI" id="CHEBI:49786"/>
        <label>2</label>
    </ligand>
</feature>
<organism evidence="14 15">
    <name type="scientific">Rhodovulum sulfidophilum</name>
    <name type="common">Rhodobacter sulfidophilus</name>
    <dbReference type="NCBI Taxonomy" id="35806"/>
    <lineage>
        <taxon>Bacteria</taxon>
        <taxon>Pseudomonadati</taxon>
        <taxon>Pseudomonadota</taxon>
        <taxon>Alphaproteobacteria</taxon>
        <taxon>Rhodobacterales</taxon>
        <taxon>Paracoccaceae</taxon>
        <taxon>Rhodovulum</taxon>
    </lineage>
</organism>
<evidence type="ECO:0000256" key="4">
    <source>
        <dbReference type="ARBA" id="ARBA00022801"/>
    </source>
</evidence>